<keyword evidence="2" id="KW-0472">Membrane</keyword>
<evidence type="ECO:0000313" key="4">
    <source>
        <dbReference type="Proteomes" id="UP000054248"/>
    </source>
</evidence>
<reference evidence="3 4" key="1">
    <citation type="submission" date="2014-04" db="EMBL/GenBank/DDBJ databases">
        <authorList>
            <consortium name="DOE Joint Genome Institute"/>
            <person name="Kuo A."/>
            <person name="Girlanda M."/>
            <person name="Perotto S."/>
            <person name="Kohler A."/>
            <person name="Nagy L.G."/>
            <person name="Floudas D."/>
            <person name="Copeland A."/>
            <person name="Barry K.W."/>
            <person name="Cichocki N."/>
            <person name="Veneault-Fourrey C."/>
            <person name="LaButti K."/>
            <person name="Lindquist E.A."/>
            <person name="Lipzen A."/>
            <person name="Lundell T."/>
            <person name="Morin E."/>
            <person name="Murat C."/>
            <person name="Sun H."/>
            <person name="Tunlid A."/>
            <person name="Henrissat B."/>
            <person name="Grigoriev I.V."/>
            <person name="Hibbett D.S."/>
            <person name="Martin F."/>
            <person name="Nordberg H.P."/>
            <person name="Cantor M.N."/>
            <person name="Hua S.X."/>
        </authorList>
    </citation>
    <scope>NUCLEOTIDE SEQUENCE [LARGE SCALE GENOMIC DNA]</scope>
    <source>
        <strain evidence="3 4">MUT 4182</strain>
    </source>
</reference>
<dbReference type="HOGENOM" id="CLU_1176163_0_0_1"/>
<keyword evidence="2" id="KW-0812">Transmembrane</keyword>
<keyword evidence="4" id="KW-1185">Reference proteome</keyword>
<keyword evidence="2" id="KW-1133">Transmembrane helix</keyword>
<feature type="region of interest" description="Disordered" evidence="1">
    <location>
        <begin position="192"/>
        <end position="236"/>
    </location>
</feature>
<proteinExistence type="predicted"/>
<dbReference type="AlphaFoldDB" id="A0A0C3MGX9"/>
<evidence type="ECO:0000256" key="1">
    <source>
        <dbReference type="SAM" id="MobiDB-lite"/>
    </source>
</evidence>
<feature type="transmembrane region" description="Helical" evidence="2">
    <location>
        <begin position="7"/>
        <end position="25"/>
    </location>
</feature>
<feature type="transmembrane region" description="Helical" evidence="2">
    <location>
        <begin position="45"/>
        <end position="67"/>
    </location>
</feature>
<evidence type="ECO:0000256" key="2">
    <source>
        <dbReference type="SAM" id="Phobius"/>
    </source>
</evidence>
<organism evidence="3 4">
    <name type="scientific">Tulasnella calospora MUT 4182</name>
    <dbReference type="NCBI Taxonomy" id="1051891"/>
    <lineage>
        <taxon>Eukaryota</taxon>
        <taxon>Fungi</taxon>
        <taxon>Dikarya</taxon>
        <taxon>Basidiomycota</taxon>
        <taxon>Agaricomycotina</taxon>
        <taxon>Agaricomycetes</taxon>
        <taxon>Cantharellales</taxon>
        <taxon>Tulasnellaceae</taxon>
        <taxon>Tulasnella</taxon>
    </lineage>
</organism>
<gene>
    <name evidence="3" type="ORF">M407DRAFT_18123</name>
</gene>
<reference evidence="4" key="2">
    <citation type="submission" date="2015-01" db="EMBL/GenBank/DDBJ databases">
        <title>Evolutionary Origins and Diversification of the Mycorrhizal Mutualists.</title>
        <authorList>
            <consortium name="DOE Joint Genome Institute"/>
            <consortium name="Mycorrhizal Genomics Consortium"/>
            <person name="Kohler A."/>
            <person name="Kuo A."/>
            <person name="Nagy L.G."/>
            <person name="Floudas D."/>
            <person name="Copeland A."/>
            <person name="Barry K.W."/>
            <person name="Cichocki N."/>
            <person name="Veneault-Fourrey C."/>
            <person name="LaButti K."/>
            <person name="Lindquist E.A."/>
            <person name="Lipzen A."/>
            <person name="Lundell T."/>
            <person name="Morin E."/>
            <person name="Murat C."/>
            <person name="Riley R."/>
            <person name="Ohm R."/>
            <person name="Sun H."/>
            <person name="Tunlid A."/>
            <person name="Henrissat B."/>
            <person name="Grigoriev I.V."/>
            <person name="Hibbett D.S."/>
            <person name="Martin F."/>
        </authorList>
    </citation>
    <scope>NUCLEOTIDE SEQUENCE [LARGE SCALE GENOMIC DNA]</scope>
    <source>
        <strain evidence="4">MUT 4182</strain>
    </source>
</reference>
<protein>
    <recommendedName>
        <fullName evidence="5">MARVEL domain-containing protein</fullName>
    </recommendedName>
</protein>
<evidence type="ECO:0000313" key="3">
    <source>
        <dbReference type="EMBL" id="KIO32967.1"/>
    </source>
</evidence>
<feature type="compositionally biased region" description="Polar residues" evidence="1">
    <location>
        <begin position="204"/>
        <end position="214"/>
    </location>
</feature>
<sequence>MRKWIQPILLGGIIIFSSVVVGFTSHFEFLARSGGYGSQAFFRNMIALGALVFVNACSQVRAAFLEANTQPSSTVHRIWQSIGRLNQMLEILLLNAWTLTVNVGPRWTSAAIIGECSGDNHSQVCNEWLSCLVFMIATWILLLVDWSLSDQQRWRQEFVEWIRQTRQRRPAAIRMESFELSLAPQPLLSRSSFPDNSAPADSNPIHNALSTGSAPSGWAVPTPSPSHPGTTKPSKQ</sequence>
<dbReference type="EMBL" id="KN822951">
    <property type="protein sequence ID" value="KIO32967.1"/>
    <property type="molecule type" value="Genomic_DNA"/>
</dbReference>
<evidence type="ECO:0008006" key="5">
    <source>
        <dbReference type="Google" id="ProtNLM"/>
    </source>
</evidence>
<name>A0A0C3MGX9_9AGAM</name>
<feature type="compositionally biased region" description="Polar residues" evidence="1">
    <location>
        <begin position="227"/>
        <end position="236"/>
    </location>
</feature>
<accession>A0A0C3MGX9</accession>
<dbReference type="Proteomes" id="UP000054248">
    <property type="component" value="Unassembled WGS sequence"/>
</dbReference>